<dbReference type="PANTHER" id="PTHR13878:SF97">
    <property type="entry name" value="ISOAMYL ALCOHOL OXIDASE"/>
    <property type="match status" value="1"/>
</dbReference>
<gene>
    <name evidence="5" type="ORF">NKR19_g7642</name>
</gene>
<keyword evidence="6" id="KW-1185">Reference proteome</keyword>
<feature type="signal peptide" evidence="3">
    <location>
        <begin position="1"/>
        <end position="21"/>
    </location>
</feature>
<dbReference type="InterPro" id="IPR016169">
    <property type="entry name" value="FAD-bd_PCMH_sub2"/>
</dbReference>
<evidence type="ECO:0000313" key="6">
    <source>
        <dbReference type="Proteomes" id="UP001174691"/>
    </source>
</evidence>
<dbReference type="SUPFAM" id="SSF56176">
    <property type="entry name" value="FAD-binding/transporter-associated domain-like"/>
    <property type="match status" value="1"/>
</dbReference>
<keyword evidence="2" id="KW-0560">Oxidoreductase</keyword>
<dbReference type="InterPro" id="IPR036318">
    <property type="entry name" value="FAD-bd_PCMH-like_sf"/>
</dbReference>
<evidence type="ECO:0000259" key="4">
    <source>
        <dbReference type="PROSITE" id="PS51387"/>
    </source>
</evidence>
<feature type="domain" description="FAD-binding PCMH-type" evidence="4">
    <location>
        <begin position="135"/>
        <end position="317"/>
    </location>
</feature>
<proteinExistence type="inferred from homology"/>
<evidence type="ECO:0000256" key="1">
    <source>
        <dbReference type="ARBA" id="ARBA00005466"/>
    </source>
</evidence>
<dbReference type="Pfam" id="PF01565">
    <property type="entry name" value="FAD_binding_4"/>
    <property type="match status" value="1"/>
</dbReference>
<comment type="similarity">
    <text evidence="1">Belongs to the oxygen-dependent FAD-linked oxidoreductase family.</text>
</comment>
<evidence type="ECO:0000256" key="3">
    <source>
        <dbReference type="SAM" id="SignalP"/>
    </source>
</evidence>
<dbReference type="InterPro" id="IPR012951">
    <property type="entry name" value="BBE"/>
</dbReference>
<dbReference type="InterPro" id="IPR006094">
    <property type="entry name" value="Oxid_FAD_bind_N"/>
</dbReference>
<dbReference type="InterPro" id="IPR050432">
    <property type="entry name" value="FAD-linked_Oxidoreductases_BP"/>
</dbReference>
<dbReference type="Proteomes" id="UP001174691">
    <property type="component" value="Unassembled WGS sequence"/>
</dbReference>
<name>A0AA38VLV9_9PEZI</name>
<evidence type="ECO:0000313" key="5">
    <source>
        <dbReference type="EMBL" id="KAJ9139009.1"/>
    </source>
</evidence>
<accession>A0AA38VLV9</accession>
<sequence>MASRLLTAVSSALVLASVVVGDVSPLVARTWNGTTYACKTYYDDPVWRDTRKWKALNASVEGNLVVDIPPGAVCHNTFQGPLGNISTYDAARCANVTASFGNEQWTVEQPAAALWTYFSGDACRPTADPTEPCTLGNYPVYVVMAKKESHVKAGILFAKQFGMRLIIRNTGHDFIGRSTGWGSLVINTHSFQDVKFVDSWHGPGGYNGRAVTIGAGVQARDLLRQAHAQNPPLTVVVGECPTVGVAGGLTGGGGHGPLTTQLGWTVDNVLEFTVLTANGEHLVANSEQNSDLFWALRGGGPGTYAVVLTATYKTHVDLPSSGVILNINQTYSTNDTKLFWKGVTSFHKYSNHFVDNGLYVYYVLGMFGMHLNVQPFAGFNKSSGEVTAIIQPFYSDLATMGLKYDVVTKSYPTFFDLYIDMFEDEQAGNSALAGGWMFPHEDVASNNDEIVAGLRNIFDSGGFVIGHMWNAGSGIDPSRWNDTSTNPRFRDASDFVITSLPIAGNAPAAERAAAQQKLTFGLDEPLRKAAPHGASYVNENDPFQPNWQEHFWGDNYPRLASIKKKYDPEGVFYAVSTPGTEDWVQIESDTRLCKRSDSPL</sequence>
<protein>
    <submittedName>
        <fullName evidence="5">FAD-binding domain-containing protein</fullName>
    </submittedName>
</protein>
<dbReference type="InterPro" id="IPR016166">
    <property type="entry name" value="FAD-bd_PCMH"/>
</dbReference>
<dbReference type="Pfam" id="PF08031">
    <property type="entry name" value="BBE"/>
    <property type="match status" value="1"/>
</dbReference>
<dbReference type="GO" id="GO:0016491">
    <property type="term" value="F:oxidoreductase activity"/>
    <property type="evidence" value="ECO:0007669"/>
    <property type="project" value="UniProtKB-KW"/>
</dbReference>
<organism evidence="5 6">
    <name type="scientific">Coniochaeta hoffmannii</name>
    <dbReference type="NCBI Taxonomy" id="91930"/>
    <lineage>
        <taxon>Eukaryota</taxon>
        <taxon>Fungi</taxon>
        <taxon>Dikarya</taxon>
        <taxon>Ascomycota</taxon>
        <taxon>Pezizomycotina</taxon>
        <taxon>Sordariomycetes</taxon>
        <taxon>Sordariomycetidae</taxon>
        <taxon>Coniochaetales</taxon>
        <taxon>Coniochaetaceae</taxon>
        <taxon>Coniochaeta</taxon>
    </lineage>
</organism>
<dbReference type="AlphaFoldDB" id="A0AA38VLV9"/>
<comment type="caution">
    <text evidence="5">The sequence shown here is derived from an EMBL/GenBank/DDBJ whole genome shotgun (WGS) entry which is preliminary data.</text>
</comment>
<evidence type="ECO:0000256" key="2">
    <source>
        <dbReference type="ARBA" id="ARBA00023002"/>
    </source>
</evidence>
<dbReference type="Gene3D" id="3.30.465.10">
    <property type="match status" value="2"/>
</dbReference>
<reference evidence="5" key="1">
    <citation type="submission" date="2022-07" db="EMBL/GenBank/DDBJ databases">
        <title>Fungi with potential for degradation of polypropylene.</title>
        <authorList>
            <person name="Gostincar C."/>
        </authorList>
    </citation>
    <scope>NUCLEOTIDE SEQUENCE</scope>
    <source>
        <strain evidence="5">EXF-13287</strain>
    </source>
</reference>
<dbReference type="PANTHER" id="PTHR13878">
    <property type="entry name" value="GULONOLACTONE OXIDASE"/>
    <property type="match status" value="1"/>
</dbReference>
<dbReference type="GO" id="GO:0071949">
    <property type="term" value="F:FAD binding"/>
    <property type="evidence" value="ECO:0007669"/>
    <property type="project" value="InterPro"/>
</dbReference>
<dbReference type="PROSITE" id="PS51387">
    <property type="entry name" value="FAD_PCMH"/>
    <property type="match status" value="1"/>
</dbReference>
<feature type="chain" id="PRO_5041334271" evidence="3">
    <location>
        <begin position="22"/>
        <end position="600"/>
    </location>
</feature>
<dbReference type="EMBL" id="JANBVN010000137">
    <property type="protein sequence ID" value="KAJ9139009.1"/>
    <property type="molecule type" value="Genomic_DNA"/>
</dbReference>
<keyword evidence="3" id="KW-0732">Signal</keyword>